<feature type="signal peptide" evidence="2">
    <location>
        <begin position="1"/>
        <end position="19"/>
    </location>
</feature>
<gene>
    <name evidence="3" type="ORF">J121_1637</name>
</gene>
<accession>A0A0L1KAW4</accession>
<keyword evidence="1" id="KW-0812">Transmembrane</keyword>
<reference evidence="3" key="1">
    <citation type="submission" date="2015-02" db="EMBL/GenBank/DDBJ databases">
        <authorList>
            <person name="Chooi Y.-H."/>
        </authorList>
    </citation>
    <scope>NUCLEOTIDE SEQUENCE [LARGE SCALE GENOMIC DNA]</scope>
    <source>
        <strain evidence="3">LAMA 915</strain>
    </source>
</reference>
<name>A0A0L1KAW4_9SPHN</name>
<protein>
    <submittedName>
        <fullName evidence="3">Uncharacterized protein</fullName>
    </submittedName>
</protein>
<keyword evidence="1" id="KW-0472">Membrane</keyword>
<feature type="chain" id="PRO_5005554712" evidence="2">
    <location>
        <begin position="20"/>
        <end position="249"/>
    </location>
</feature>
<dbReference type="RefSeq" id="WP_050601751.1">
    <property type="nucleotide sequence ID" value="NZ_JYNE01000028.1"/>
</dbReference>
<dbReference type="STRING" id="1306953.J121_1637"/>
<evidence type="ECO:0000313" key="3">
    <source>
        <dbReference type="EMBL" id="KNH01009.1"/>
    </source>
</evidence>
<dbReference type="EMBL" id="JYNE01000028">
    <property type="protein sequence ID" value="KNH01009.1"/>
    <property type="molecule type" value="Genomic_DNA"/>
</dbReference>
<sequence length="249" mass="26680">MTTFLPAFRAVHTRSLAFAAALPFAAAIPLVAEFVQHVVEMRVGMYAGVEAAQLAENDPDRILAGFFKTIALGLPAYFLIRWLHSEGDRGFAVRLEKPATALFGLVIGLQALFAWLGLYVWTGGPIAIGFFVFGLIFMPLIVRFVVAAPLGTLISPLQSIRVMARDAVFAILFPLAAMLPLMAVHYALGIGAIFVAGDATKWVMLGLDSVVTAWLALVMICAQYVIATRPAPLPGAPQRQRAAAGTIAE</sequence>
<feature type="transmembrane region" description="Helical" evidence="1">
    <location>
        <begin position="101"/>
        <end position="120"/>
    </location>
</feature>
<feature type="transmembrane region" description="Helical" evidence="1">
    <location>
        <begin position="62"/>
        <end position="80"/>
    </location>
</feature>
<feature type="transmembrane region" description="Helical" evidence="1">
    <location>
        <begin position="126"/>
        <end position="146"/>
    </location>
</feature>
<dbReference type="AlphaFoldDB" id="A0A0L1KAW4"/>
<comment type="caution">
    <text evidence="3">The sequence shown here is derived from an EMBL/GenBank/DDBJ whole genome shotgun (WGS) entry which is preliminary data.</text>
</comment>
<evidence type="ECO:0000256" key="2">
    <source>
        <dbReference type="SAM" id="SignalP"/>
    </source>
</evidence>
<evidence type="ECO:0000256" key="1">
    <source>
        <dbReference type="SAM" id="Phobius"/>
    </source>
</evidence>
<keyword evidence="1" id="KW-1133">Transmembrane helix</keyword>
<feature type="transmembrane region" description="Helical" evidence="1">
    <location>
        <begin position="167"/>
        <end position="196"/>
    </location>
</feature>
<feature type="transmembrane region" description="Helical" evidence="1">
    <location>
        <begin position="202"/>
        <end position="226"/>
    </location>
</feature>
<evidence type="ECO:0000313" key="4">
    <source>
        <dbReference type="Proteomes" id="UP000037446"/>
    </source>
</evidence>
<keyword evidence="2" id="KW-0732">Signal</keyword>
<organism evidence="3 4">
    <name type="scientific">Qipengyuania citrea LAMA 915</name>
    <dbReference type="NCBI Taxonomy" id="1306953"/>
    <lineage>
        <taxon>Bacteria</taxon>
        <taxon>Pseudomonadati</taxon>
        <taxon>Pseudomonadota</taxon>
        <taxon>Alphaproteobacteria</taxon>
        <taxon>Sphingomonadales</taxon>
        <taxon>Erythrobacteraceae</taxon>
        <taxon>Qipengyuania</taxon>
    </lineage>
</organism>
<dbReference type="PATRIC" id="fig|1306953.7.peg.1681"/>
<dbReference type="Proteomes" id="UP000037446">
    <property type="component" value="Unassembled WGS sequence"/>
</dbReference>
<proteinExistence type="predicted"/>